<sequence length="111" mass="12093">MDTEEADTSVSRKVRKSNVGSRLLSSTTVPVNKTGGHVSARAGPARVSASDRQLAGLKNSEQLEKARKLRELALRPGNWHAKAGESDRAIKEKKPKWLFAGKRGKGTSRSR</sequence>
<proteinExistence type="predicted"/>
<name>A0A077QRR1_9BASI</name>
<reference evidence="2" key="1">
    <citation type="journal article" date="2014" name="Genome Biol. Evol.">
        <title>Gene Loss Rather Than Gene Gain Is Associated with a Host Jump from Monocots to Dicots in the Smut Fungus Melanopsichium pennsylvanicum.</title>
        <authorList>
            <person name="Sharma R."/>
            <person name="Mishra B."/>
            <person name="Runge F."/>
            <person name="Thines M."/>
        </authorList>
    </citation>
    <scope>NUCLEOTIDE SEQUENCE</scope>
    <source>
        <strain evidence="2">4</strain>
    </source>
</reference>
<evidence type="ECO:0000256" key="1">
    <source>
        <dbReference type="SAM" id="MobiDB-lite"/>
    </source>
</evidence>
<organism evidence="2">
    <name type="scientific">Melanopsichium pennsylvanicum 4</name>
    <dbReference type="NCBI Taxonomy" id="1398559"/>
    <lineage>
        <taxon>Eukaryota</taxon>
        <taxon>Fungi</taxon>
        <taxon>Dikarya</taxon>
        <taxon>Basidiomycota</taxon>
        <taxon>Ustilaginomycotina</taxon>
        <taxon>Ustilaginomycetes</taxon>
        <taxon>Ustilaginales</taxon>
        <taxon>Ustilaginaceae</taxon>
        <taxon>Melanopsichium</taxon>
    </lineage>
</organism>
<dbReference type="EMBL" id="HG529531">
    <property type="protein sequence ID" value="CDI52185.1"/>
    <property type="molecule type" value="Genomic_DNA"/>
</dbReference>
<feature type="region of interest" description="Disordered" evidence="1">
    <location>
        <begin position="1"/>
        <end position="53"/>
    </location>
</feature>
<accession>A0A077QRR1</accession>
<dbReference type="AlphaFoldDB" id="A0A077QRR1"/>
<protein>
    <submittedName>
        <fullName evidence="2">Uncharacterized protein</fullName>
    </submittedName>
</protein>
<feature type="compositionally biased region" description="Polar residues" evidence="1">
    <location>
        <begin position="18"/>
        <end position="31"/>
    </location>
</feature>
<evidence type="ECO:0000313" key="2">
    <source>
        <dbReference type="EMBL" id="CDI52185.1"/>
    </source>
</evidence>